<evidence type="ECO:0000313" key="2">
    <source>
        <dbReference type="EMBL" id="APZ05010.1"/>
    </source>
</evidence>
<accession>A0A807LG17</accession>
<name>A0A807LG17_9ENTR</name>
<sequence length="155" mass="17443">MTRRVLLDTNLLIAAFDKSGRTSVEMKTSAITMLTQLLADNDVALFITPLIRYEVLRGVSWSNKADFDELQATLNDFPELDITRDISELSANLFRFDSWQAAQPGAAARNLEKRKFDVFHFSSAHCNSLELCSNDSDIGRIRLLHQSYDVAASNL</sequence>
<dbReference type="Pfam" id="PF01850">
    <property type="entry name" value="PIN"/>
    <property type="match status" value="1"/>
</dbReference>
<keyword evidence="3" id="KW-1185">Reference proteome</keyword>
<dbReference type="EMBL" id="CP019445">
    <property type="protein sequence ID" value="APZ05010.1"/>
    <property type="molecule type" value="Genomic_DNA"/>
</dbReference>
<dbReference type="Gene3D" id="3.40.50.1010">
    <property type="entry name" value="5'-nuclease"/>
    <property type="match status" value="1"/>
</dbReference>
<dbReference type="Proteomes" id="UP000187148">
    <property type="component" value="Chromosome"/>
</dbReference>
<dbReference type="KEGG" id="kco:BWI95_08045"/>
<evidence type="ECO:0000259" key="1">
    <source>
        <dbReference type="Pfam" id="PF01850"/>
    </source>
</evidence>
<dbReference type="SUPFAM" id="SSF88723">
    <property type="entry name" value="PIN domain-like"/>
    <property type="match status" value="1"/>
</dbReference>
<dbReference type="RefSeq" id="WP_076769294.1">
    <property type="nucleotide sequence ID" value="NZ_CP019445.1"/>
</dbReference>
<organism evidence="2 3">
    <name type="scientific">Kosakonia cowanii JCM 10956 = DSM 18146</name>
    <dbReference type="NCBI Taxonomy" id="1300165"/>
    <lineage>
        <taxon>Bacteria</taxon>
        <taxon>Pseudomonadati</taxon>
        <taxon>Pseudomonadota</taxon>
        <taxon>Gammaproteobacteria</taxon>
        <taxon>Enterobacterales</taxon>
        <taxon>Enterobacteriaceae</taxon>
        <taxon>Kosakonia</taxon>
    </lineage>
</organism>
<reference evidence="2 3" key="1">
    <citation type="submission" date="2017-01" db="EMBL/GenBank/DDBJ databases">
        <authorList>
            <person name="Cao J.-M."/>
        </authorList>
    </citation>
    <scope>NUCLEOTIDE SEQUENCE [LARGE SCALE GENOMIC DNA]</scope>
    <source>
        <strain evidence="2 3">888-76</strain>
    </source>
</reference>
<dbReference type="InterPro" id="IPR029060">
    <property type="entry name" value="PIN-like_dom_sf"/>
</dbReference>
<feature type="domain" description="PIN" evidence="1">
    <location>
        <begin position="5"/>
        <end position="141"/>
    </location>
</feature>
<evidence type="ECO:0000313" key="3">
    <source>
        <dbReference type="Proteomes" id="UP000187148"/>
    </source>
</evidence>
<gene>
    <name evidence="2" type="ORF">BWI95_08045</name>
</gene>
<protein>
    <recommendedName>
        <fullName evidence="1">PIN domain-containing protein</fullName>
    </recommendedName>
</protein>
<proteinExistence type="predicted"/>
<dbReference type="InterPro" id="IPR002716">
    <property type="entry name" value="PIN_dom"/>
</dbReference>
<dbReference type="AlphaFoldDB" id="A0A807LG17"/>